<organism evidence="1 2">
    <name type="scientific">Collybiopsis confluens</name>
    <dbReference type="NCBI Taxonomy" id="2823264"/>
    <lineage>
        <taxon>Eukaryota</taxon>
        <taxon>Fungi</taxon>
        <taxon>Dikarya</taxon>
        <taxon>Basidiomycota</taxon>
        <taxon>Agaricomycotina</taxon>
        <taxon>Agaricomycetes</taxon>
        <taxon>Agaricomycetidae</taxon>
        <taxon>Agaricales</taxon>
        <taxon>Marasmiineae</taxon>
        <taxon>Omphalotaceae</taxon>
        <taxon>Collybiopsis</taxon>
    </lineage>
</organism>
<evidence type="ECO:0000313" key="1">
    <source>
        <dbReference type="EMBL" id="KAF5385624.1"/>
    </source>
</evidence>
<evidence type="ECO:0000313" key="2">
    <source>
        <dbReference type="Proteomes" id="UP000518752"/>
    </source>
</evidence>
<comment type="caution">
    <text evidence="1">The sequence shown here is derived from an EMBL/GenBank/DDBJ whole genome shotgun (WGS) entry which is preliminary data.</text>
</comment>
<keyword evidence="2" id="KW-1185">Reference proteome</keyword>
<dbReference type="InterPro" id="IPR011008">
    <property type="entry name" value="Dimeric_a/b-barrel"/>
</dbReference>
<dbReference type="AlphaFoldDB" id="A0A8H5HM22"/>
<protein>
    <recommendedName>
        <fullName evidence="3">ABM domain-containing protein</fullName>
    </recommendedName>
</protein>
<dbReference type="EMBL" id="JAACJN010000038">
    <property type="protein sequence ID" value="KAF5385624.1"/>
    <property type="molecule type" value="Genomic_DNA"/>
</dbReference>
<dbReference type="Gene3D" id="3.30.70.100">
    <property type="match status" value="2"/>
</dbReference>
<dbReference type="OrthoDB" id="3830579at2759"/>
<reference evidence="1 2" key="1">
    <citation type="journal article" date="2020" name="ISME J.">
        <title>Uncovering the hidden diversity of litter-decomposition mechanisms in mushroom-forming fungi.</title>
        <authorList>
            <person name="Floudas D."/>
            <person name="Bentzer J."/>
            <person name="Ahren D."/>
            <person name="Johansson T."/>
            <person name="Persson P."/>
            <person name="Tunlid A."/>
        </authorList>
    </citation>
    <scope>NUCLEOTIDE SEQUENCE [LARGE SCALE GENOMIC DNA]</scope>
    <source>
        <strain evidence="1 2">CBS 406.79</strain>
    </source>
</reference>
<evidence type="ECO:0008006" key="3">
    <source>
        <dbReference type="Google" id="ProtNLM"/>
    </source>
</evidence>
<gene>
    <name evidence="1" type="ORF">D9757_005555</name>
</gene>
<accession>A0A8H5HM22</accession>
<dbReference type="Proteomes" id="UP000518752">
    <property type="component" value="Unassembled WGS sequence"/>
</dbReference>
<dbReference type="SUPFAM" id="SSF54909">
    <property type="entry name" value="Dimeric alpha+beta barrel"/>
    <property type="match status" value="1"/>
</dbReference>
<sequence length="203" mass="22671">MSSGPLIQYSLFPASEGLFDDDSRFKETLEILRKADGYISSYQGLQVQEEGGKNGYFISVWESVEHHKKFREGNLHKKIFGSLKQTAADQLVPRQFVPIKGNPLPALESKNTEVVIITPKPGASAAKVKEIGIRLRDLWDGEGHTTTFSQNVDEEGVFLMLVGWDSTSHHLETVKKDPYASLVNEFAQIGDFDLTHANLKKHA</sequence>
<proteinExistence type="predicted"/>
<name>A0A8H5HM22_9AGAR</name>